<feature type="compositionally biased region" description="Acidic residues" evidence="1">
    <location>
        <begin position="1"/>
        <end position="15"/>
    </location>
</feature>
<keyword evidence="2" id="KW-0472">Membrane</keyword>
<organism evidence="3 4">
    <name type="scientific">Leucobacter ruminantium</name>
    <dbReference type="NCBI Taxonomy" id="1289170"/>
    <lineage>
        <taxon>Bacteria</taxon>
        <taxon>Bacillati</taxon>
        <taxon>Actinomycetota</taxon>
        <taxon>Actinomycetes</taxon>
        <taxon>Micrococcales</taxon>
        <taxon>Microbacteriaceae</taxon>
        <taxon>Leucobacter</taxon>
    </lineage>
</organism>
<gene>
    <name evidence="3" type="ORF">J4H91_10650</name>
</gene>
<evidence type="ECO:0000256" key="1">
    <source>
        <dbReference type="SAM" id="MobiDB-lite"/>
    </source>
</evidence>
<reference evidence="3" key="1">
    <citation type="submission" date="2021-03" db="EMBL/GenBank/DDBJ databases">
        <title>Leucobacter chromiisoli sp. nov., isolated from chromium-containing soil of chemical plant.</title>
        <authorList>
            <person name="Xu Z."/>
        </authorList>
    </citation>
    <scope>NUCLEOTIDE SEQUENCE</scope>
    <source>
        <strain evidence="3">A2</strain>
    </source>
</reference>
<evidence type="ECO:0000256" key="2">
    <source>
        <dbReference type="SAM" id="Phobius"/>
    </source>
</evidence>
<sequence>MPEEPLDEAQREEEDATRVVPSRRPASEEDEATRVVPRRSGAEEDEATRVVARRVEEEDEDDATRVSPRRPRDDGDATRVVPRRPAVDEDATRIAPRRPRSGAAPDADETRVAPRRRVEERGEAESARPLAQPSGGVSEPVGREGAGGAPAVTGRGIPRGSETPAPPVPPPPAPPVPPPPVPSQPPAPPLPQVDGQTGDLQAALRNAGTIPRVYGARATTTDGGPAAPDAVLQRIGPAPEGEAPPAIVRPDMPSLERRFARTRLVTLACYAAAIAVSACGLWLMARLAFA</sequence>
<feature type="compositionally biased region" description="Basic and acidic residues" evidence="1">
    <location>
        <begin position="108"/>
        <end position="126"/>
    </location>
</feature>
<feature type="region of interest" description="Disordered" evidence="1">
    <location>
        <begin position="1"/>
        <end position="196"/>
    </location>
</feature>
<protein>
    <submittedName>
        <fullName evidence="3">Uncharacterized protein</fullName>
    </submittedName>
</protein>
<accession>A0A939M0G3</accession>
<proteinExistence type="predicted"/>
<keyword evidence="4" id="KW-1185">Reference proteome</keyword>
<dbReference type="RefSeq" id="WP_208046239.1">
    <property type="nucleotide sequence ID" value="NZ_JAGDYL010000018.1"/>
</dbReference>
<feature type="transmembrane region" description="Helical" evidence="2">
    <location>
        <begin position="264"/>
        <end position="285"/>
    </location>
</feature>
<dbReference type="EMBL" id="JAGDYL010000018">
    <property type="protein sequence ID" value="MBO1805772.1"/>
    <property type="molecule type" value="Genomic_DNA"/>
</dbReference>
<evidence type="ECO:0000313" key="3">
    <source>
        <dbReference type="EMBL" id="MBO1805772.1"/>
    </source>
</evidence>
<name>A0A939M0G3_9MICO</name>
<feature type="compositionally biased region" description="Pro residues" evidence="1">
    <location>
        <begin position="164"/>
        <end position="191"/>
    </location>
</feature>
<evidence type="ECO:0000313" key="4">
    <source>
        <dbReference type="Proteomes" id="UP000664398"/>
    </source>
</evidence>
<keyword evidence="2" id="KW-0812">Transmembrane</keyword>
<comment type="caution">
    <text evidence="3">The sequence shown here is derived from an EMBL/GenBank/DDBJ whole genome shotgun (WGS) entry which is preliminary data.</text>
</comment>
<keyword evidence="2" id="KW-1133">Transmembrane helix</keyword>
<dbReference type="AlphaFoldDB" id="A0A939M0G3"/>
<dbReference type="Proteomes" id="UP000664398">
    <property type="component" value="Unassembled WGS sequence"/>
</dbReference>